<evidence type="ECO:0008006" key="3">
    <source>
        <dbReference type="Google" id="ProtNLM"/>
    </source>
</evidence>
<evidence type="ECO:0000313" key="2">
    <source>
        <dbReference type="Proteomes" id="UP001234178"/>
    </source>
</evidence>
<accession>A0ABR0AAV0</accession>
<gene>
    <name evidence="1" type="ORF">OUZ56_007735</name>
</gene>
<evidence type="ECO:0000313" key="1">
    <source>
        <dbReference type="EMBL" id="KAK4022256.1"/>
    </source>
</evidence>
<keyword evidence="2" id="KW-1185">Reference proteome</keyword>
<sequence>MLTIFNLTRGFLLRIPWISSIGLALHRFVGSVNVAIRLPLLIVDVWNSTSLLKLTTLDFKKPKGGVQCCQLAGIYPGFRDFGKAPGRNAGI</sequence>
<protein>
    <recommendedName>
        <fullName evidence="3">Secreted protein</fullName>
    </recommendedName>
</protein>
<reference evidence="1 2" key="1">
    <citation type="journal article" date="2023" name="Nucleic Acids Res.">
        <title>The hologenome of Daphnia magna reveals possible DNA methylation and microbiome-mediated evolution of the host genome.</title>
        <authorList>
            <person name="Chaturvedi A."/>
            <person name="Li X."/>
            <person name="Dhandapani V."/>
            <person name="Marshall H."/>
            <person name="Kissane S."/>
            <person name="Cuenca-Cambronero M."/>
            <person name="Asole G."/>
            <person name="Calvet F."/>
            <person name="Ruiz-Romero M."/>
            <person name="Marangio P."/>
            <person name="Guigo R."/>
            <person name="Rago D."/>
            <person name="Mirbahai L."/>
            <person name="Eastwood N."/>
            <person name="Colbourne J.K."/>
            <person name="Zhou J."/>
            <person name="Mallon E."/>
            <person name="Orsini L."/>
        </authorList>
    </citation>
    <scope>NUCLEOTIDE SEQUENCE [LARGE SCALE GENOMIC DNA]</scope>
    <source>
        <strain evidence="1">LRV0_1</strain>
    </source>
</reference>
<proteinExistence type="predicted"/>
<name>A0ABR0AAV0_9CRUS</name>
<organism evidence="1 2">
    <name type="scientific">Daphnia magna</name>
    <dbReference type="NCBI Taxonomy" id="35525"/>
    <lineage>
        <taxon>Eukaryota</taxon>
        <taxon>Metazoa</taxon>
        <taxon>Ecdysozoa</taxon>
        <taxon>Arthropoda</taxon>
        <taxon>Crustacea</taxon>
        <taxon>Branchiopoda</taxon>
        <taxon>Diplostraca</taxon>
        <taxon>Cladocera</taxon>
        <taxon>Anomopoda</taxon>
        <taxon>Daphniidae</taxon>
        <taxon>Daphnia</taxon>
    </lineage>
</organism>
<comment type="caution">
    <text evidence="1">The sequence shown here is derived from an EMBL/GenBank/DDBJ whole genome shotgun (WGS) entry which is preliminary data.</text>
</comment>
<dbReference type="Proteomes" id="UP001234178">
    <property type="component" value="Unassembled WGS sequence"/>
</dbReference>
<dbReference type="EMBL" id="JAOYFB010000037">
    <property type="protein sequence ID" value="KAK4022256.1"/>
    <property type="molecule type" value="Genomic_DNA"/>
</dbReference>